<comment type="caution">
    <text evidence="2">The sequence shown here is derived from an EMBL/GenBank/DDBJ whole genome shotgun (WGS) entry which is preliminary data.</text>
</comment>
<dbReference type="Proteomes" id="UP000663838">
    <property type="component" value="Unassembled WGS sequence"/>
</dbReference>
<name>A0A821E2L4_9BILA</name>
<gene>
    <name evidence="2" type="ORF">TOA249_LOCUS12541</name>
    <name evidence="1" type="ORF">UJA718_LOCUS8887</name>
</gene>
<dbReference type="EMBL" id="CAJOBS010000713">
    <property type="protein sequence ID" value="CAF4630066.1"/>
    <property type="molecule type" value="Genomic_DNA"/>
</dbReference>
<proteinExistence type="predicted"/>
<organism evidence="2 3">
    <name type="scientific">Rotaria socialis</name>
    <dbReference type="NCBI Taxonomy" id="392032"/>
    <lineage>
        <taxon>Eukaryota</taxon>
        <taxon>Metazoa</taxon>
        <taxon>Spiralia</taxon>
        <taxon>Gnathifera</taxon>
        <taxon>Rotifera</taxon>
        <taxon>Eurotatoria</taxon>
        <taxon>Bdelloidea</taxon>
        <taxon>Philodinida</taxon>
        <taxon>Philodinidae</taxon>
        <taxon>Rotaria</taxon>
    </lineage>
</organism>
<evidence type="ECO:0000313" key="4">
    <source>
        <dbReference type="Proteomes" id="UP000663873"/>
    </source>
</evidence>
<evidence type="ECO:0000313" key="1">
    <source>
        <dbReference type="EMBL" id="CAF4240152.1"/>
    </source>
</evidence>
<dbReference type="Proteomes" id="UP000663873">
    <property type="component" value="Unassembled WGS sequence"/>
</dbReference>
<reference evidence="2" key="1">
    <citation type="submission" date="2021-02" db="EMBL/GenBank/DDBJ databases">
        <authorList>
            <person name="Nowell W R."/>
        </authorList>
    </citation>
    <scope>NUCLEOTIDE SEQUENCE</scope>
</reference>
<evidence type="ECO:0000313" key="2">
    <source>
        <dbReference type="EMBL" id="CAF4630066.1"/>
    </source>
</evidence>
<dbReference type="EMBL" id="CAJOBP010000963">
    <property type="protein sequence ID" value="CAF4240152.1"/>
    <property type="molecule type" value="Genomic_DNA"/>
</dbReference>
<accession>A0A821E2L4</accession>
<keyword evidence="4" id="KW-1185">Reference proteome</keyword>
<protein>
    <submittedName>
        <fullName evidence="2">Uncharacterized protein</fullName>
    </submittedName>
</protein>
<sequence length="177" mass="20597">MTFLAHVYGRVEFDFERCNSLEQWPFINDLAENGAPFEVHYEMLQADSDIIFVLEPSICYYSYNRKSFALIDYEQYALNLIKTEQTQIDRWSLSYQFFIMASSTKNVDHNGSIAPLDFEMLANKLSTFIGQGDHKRCEDYANAHKTLCLEIMRADPNQDGKVILDNTLQEYLSTIFI</sequence>
<dbReference type="AlphaFoldDB" id="A0A821E2L4"/>
<evidence type="ECO:0000313" key="3">
    <source>
        <dbReference type="Proteomes" id="UP000663838"/>
    </source>
</evidence>